<keyword evidence="2" id="KW-1133">Transmembrane helix</keyword>
<dbReference type="WBParaSite" id="PSAMB.scaffold13788size2125.g35680.t1">
    <property type="protein sequence ID" value="PSAMB.scaffold13788size2125.g35680.t1"/>
    <property type="gene ID" value="PSAMB.scaffold13788size2125.g35680"/>
</dbReference>
<keyword evidence="3" id="KW-1185">Reference proteome</keyword>
<keyword evidence="2" id="KW-0812">Transmembrane</keyword>
<feature type="compositionally biased region" description="Basic residues" evidence="1">
    <location>
        <begin position="193"/>
        <end position="202"/>
    </location>
</feature>
<proteinExistence type="predicted"/>
<keyword evidence="2" id="KW-0472">Membrane</keyword>
<protein>
    <submittedName>
        <fullName evidence="4">Secreted protein</fullName>
    </submittedName>
</protein>
<name>A0A914UZQ9_9BILA</name>
<evidence type="ECO:0000256" key="1">
    <source>
        <dbReference type="SAM" id="MobiDB-lite"/>
    </source>
</evidence>
<accession>A0A914UZQ9</accession>
<evidence type="ECO:0000313" key="4">
    <source>
        <dbReference type="WBParaSite" id="PSAMB.scaffold13788size2125.g35680.t1"/>
    </source>
</evidence>
<dbReference type="AlphaFoldDB" id="A0A914UZQ9"/>
<evidence type="ECO:0000256" key="2">
    <source>
        <dbReference type="SAM" id="Phobius"/>
    </source>
</evidence>
<feature type="region of interest" description="Disordered" evidence="1">
    <location>
        <begin position="187"/>
        <end position="232"/>
    </location>
</feature>
<sequence>MFGIFSTQVEFLIVVLGIVIVACVLMLTCAVLYLCVLRKLGELSENPWDRRKVTLRKYRLLQTNPPRPSSVCLATERVYKWPWQSNFHRSRCNYVTLEGSCFSQPQSADNHLFRRSPSPSSSDDAYKTPPDEGNCRCVKAQPSTRAPLPLIASKAQLSRAPLAQWSTKFPIGEPADIYVDLGTVGASAARGTKERKHRKKHRDGNETTDSETKHDRRVHKKHRSERGVDAIH</sequence>
<evidence type="ECO:0000313" key="3">
    <source>
        <dbReference type="Proteomes" id="UP000887566"/>
    </source>
</evidence>
<feature type="compositionally biased region" description="Basic residues" evidence="1">
    <location>
        <begin position="215"/>
        <end position="224"/>
    </location>
</feature>
<feature type="compositionally biased region" description="Basic and acidic residues" evidence="1">
    <location>
        <begin position="124"/>
        <end position="134"/>
    </location>
</feature>
<feature type="transmembrane region" description="Helical" evidence="2">
    <location>
        <begin position="12"/>
        <end position="36"/>
    </location>
</feature>
<dbReference type="Proteomes" id="UP000887566">
    <property type="component" value="Unplaced"/>
</dbReference>
<reference evidence="4" key="1">
    <citation type="submission" date="2022-11" db="UniProtKB">
        <authorList>
            <consortium name="WormBaseParasite"/>
        </authorList>
    </citation>
    <scope>IDENTIFICATION</scope>
</reference>
<feature type="region of interest" description="Disordered" evidence="1">
    <location>
        <begin position="106"/>
        <end position="135"/>
    </location>
</feature>
<organism evidence="3 4">
    <name type="scientific">Plectus sambesii</name>
    <dbReference type="NCBI Taxonomy" id="2011161"/>
    <lineage>
        <taxon>Eukaryota</taxon>
        <taxon>Metazoa</taxon>
        <taxon>Ecdysozoa</taxon>
        <taxon>Nematoda</taxon>
        <taxon>Chromadorea</taxon>
        <taxon>Plectida</taxon>
        <taxon>Plectina</taxon>
        <taxon>Plectoidea</taxon>
        <taxon>Plectidae</taxon>
        <taxon>Plectus</taxon>
    </lineage>
</organism>